<accession>A0A291R0B9</accession>
<dbReference type="KEGG" id="cbae:COR50_22095"/>
<sequence length="548" mass="56704">MRQSFRIASLVLVSLLALSFNSLKAQLKIGGNPYTISPASILELESDRQGLLLPRLSSFTQIDALTPPNGMMVYYTGTNPGIYLKTASGWEKLASSAESAANWGLTGNDAVTPAHFIGSINAADVIFKSNASERFRITSDGKLKIQYADMTANTSSVEVLVLNTDGSGVSTIEKRSLDPSAFGAAVKSLNSLNGDLTINTDVATTNETLEITDDGTSALTIKAPIMDGTGTKTYGFMSKGDYDKLQNLTGGTAFETLTYVAATDDHGATISFDNVTGKYQLKLHAADATYPGIVTTTTQTFAGDKTFSGATTLSGDVYLDGTNIYATGLGAGTTTDNNVLVLDGSSSFKYRTLAASAFDGAITSVNGLTDNAITLALGTAGNDLAFSAATGTVTLDVPDASATARGVITTGAQEIAGAKQFKDKSSANAGFVVGAPVSTQTSTFTVTGSVAMSIRTATGTYTVAATDYTILVKPTADATITLPDATTNIGRVINVKRLSGNPDLSADAFVVTIDTAGGDIDGAAASITAPNNTNYVFQSDGTNWYKVN</sequence>
<dbReference type="OrthoDB" id="657052at2"/>
<dbReference type="Proteomes" id="UP000220133">
    <property type="component" value="Chromosome"/>
</dbReference>
<name>A0A291R0B9_9BACT</name>
<reference evidence="1 2" key="1">
    <citation type="submission" date="2017-10" db="EMBL/GenBank/DDBJ databases">
        <title>Paenichitinophaga pekingensis gen. nov., sp. nov., isolated from activated sludge.</title>
        <authorList>
            <person name="Jin D."/>
            <person name="Kong X."/>
            <person name="Deng Y."/>
            <person name="Bai Z."/>
        </authorList>
    </citation>
    <scope>NUCLEOTIDE SEQUENCE [LARGE SCALE GENOMIC DNA]</scope>
    <source>
        <strain evidence="1 2">13</strain>
    </source>
</reference>
<dbReference type="EMBL" id="CP023777">
    <property type="protein sequence ID" value="ATL49647.1"/>
    <property type="molecule type" value="Genomic_DNA"/>
</dbReference>
<evidence type="ECO:0000313" key="2">
    <source>
        <dbReference type="Proteomes" id="UP000220133"/>
    </source>
</evidence>
<dbReference type="AlphaFoldDB" id="A0A291R0B9"/>
<organism evidence="1 2">
    <name type="scientific">Chitinophaga caeni</name>
    <dbReference type="NCBI Taxonomy" id="2029983"/>
    <lineage>
        <taxon>Bacteria</taxon>
        <taxon>Pseudomonadati</taxon>
        <taxon>Bacteroidota</taxon>
        <taxon>Chitinophagia</taxon>
        <taxon>Chitinophagales</taxon>
        <taxon>Chitinophagaceae</taxon>
        <taxon>Chitinophaga</taxon>
    </lineage>
</organism>
<gene>
    <name evidence="1" type="ORF">COR50_22095</name>
</gene>
<proteinExistence type="predicted"/>
<keyword evidence="2" id="KW-1185">Reference proteome</keyword>
<protein>
    <submittedName>
        <fullName evidence="1">Uncharacterized protein</fullName>
    </submittedName>
</protein>
<evidence type="ECO:0000313" key="1">
    <source>
        <dbReference type="EMBL" id="ATL49647.1"/>
    </source>
</evidence>
<dbReference type="RefSeq" id="WP_098196014.1">
    <property type="nucleotide sequence ID" value="NZ_CP023777.1"/>
</dbReference>